<accession>A0ABT0UHT8</accession>
<evidence type="ECO:0000256" key="1">
    <source>
        <dbReference type="ARBA" id="ARBA00022574"/>
    </source>
</evidence>
<feature type="repeat" description="WD" evidence="3">
    <location>
        <begin position="627"/>
        <end position="668"/>
    </location>
</feature>
<proteinExistence type="predicted"/>
<feature type="repeat" description="WD" evidence="3">
    <location>
        <begin position="1009"/>
        <end position="1050"/>
    </location>
</feature>
<feature type="region of interest" description="Disordered" evidence="4">
    <location>
        <begin position="385"/>
        <end position="419"/>
    </location>
</feature>
<keyword evidence="7" id="KW-1185">Reference proteome</keyword>
<keyword evidence="1 3" id="KW-0853">WD repeat</keyword>
<dbReference type="InterPro" id="IPR019775">
    <property type="entry name" value="WD40_repeat_CS"/>
</dbReference>
<feature type="repeat" description="WD" evidence="3">
    <location>
        <begin position="801"/>
        <end position="842"/>
    </location>
</feature>
<keyword evidence="2" id="KW-0677">Repeat</keyword>
<feature type="repeat" description="WD" evidence="3">
    <location>
        <begin position="1186"/>
        <end position="1219"/>
    </location>
</feature>
<evidence type="ECO:0000313" key="6">
    <source>
        <dbReference type="EMBL" id="MCM2387190.1"/>
    </source>
</evidence>
<feature type="compositionally biased region" description="Basic and acidic residues" evidence="4">
    <location>
        <begin position="391"/>
        <end position="402"/>
    </location>
</feature>
<feature type="repeat" description="WD" evidence="3">
    <location>
        <begin position="884"/>
        <end position="925"/>
    </location>
</feature>
<dbReference type="SUPFAM" id="SSF50998">
    <property type="entry name" value="Quinoprotein alcohol dehydrogenase-like"/>
    <property type="match status" value="1"/>
</dbReference>
<protein>
    <recommendedName>
        <fullName evidence="5">Novel STAND NTPase 1 domain-containing protein</fullName>
    </recommendedName>
</protein>
<feature type="repeat" description="WD" evidence="3">
    <location>
        <begin position="926"/>
        <end position="967"/>
    </location>
</feature>
<feature type="repeat" description="WD" evidence="3">
    <location>
        <begin position="1092"/>
        <end position="1135"/>
    </location>
</feature>
<feature type="repeat" description="WD" evidence="3">
    <location>
        <begin position="974"/>
        <end position="1008"/>
    </location>
</feature>
<feature type="repeat" description="WD" evidence="3">
    <location>
        <begin position="1057"/>
        <end position="1091"/>
    </location>
</feature>
<dbReference type="Proteomes" id="UP001431429">
    <property type="component" value="Unassembled WGS sequence"/>
</dbReference>
<dbReference type="PROSITE" id="PS00678">
    <property type="entry name" value="WD_REPEATS_1"/>
    <property type="match status" value="7"/>
</dbReference>
<comment type="caution">
    <text evidence="6">The sequence shown here is derived from an EMBL/GenBank/DDBJ whole genome shotgun (WGS) entry which is preliminary data.</text>
</comment>
<feature type="repeat" description="WD" evidence="3">
    <location>
        <begin position="711"/>
        <end position="752"/>
    </location>
</feature>
<dbReference type="RefSeq" id="WP_250917541.1">
    <property type="nucleotide sequence ID" value="NZ_JAMQAW010000002.1"/>
</dbReference>
<dbReference type="InterPro" id="IPR015943">
    <property type="entry name" value="WD40/YVTN_repeat-like_dom_sf"/>
</dbReference>
<dbReference type="PANTHER" id="PTHR19879:SF9">
    <property type="entry name" value="TRANSCRIPTION INITIATION FACTOR TFIID SUBUNIT 5"/>
    <property type="match status" value="1"/>
</dbReference>
<dbReference type="Pfam" id="PF20703">
    <property type="entry name" value="nSTAND1"/>
    <property type="match status" value="1"/>
</dbReference>
<dbReference type="InterPro" id="IPR036322">
    <property type="entry name" value="WD40_repeat_dom_sf"/>
</dbReference>
<evidence type="ECO:0000256" key="2">
    <source>
        <dbReference type="ARBA" id="ARBA00022737"/>
    </source>
</evidence>
<name>A0ABT0UHT8_9ACTN</name>
<dbReference type="SUPFAM" id="SSF50978">
    <property type="entry name" value="WD40 repeat-like"/>
    <property type="match status" value="2"/>
</dbReference>
<dbReference type="SUPFAM" id="SSF52540">
    <property type="entry name" value="P-loop containing nucleoside triphosphate hydrolases"/>
    <property type="match status" value="1"/>
</dbReference>
<feature type="domain" description="Novel STAND NTPase 1" evidence="5">
    <location>
        <begin position="91"/>
        <end position="486"/>
    </location>
</feature>
<organism evidence="6 7">
    <name type="scientific">Streptomyces albipurpureus</name>
    <dbReference type="NCBI Taxonomy" id="2897419"/>
    <lineage>
        <taxon>Bacteria</taxon>
        <taxon>Bacillati</taxon>
        <taxon>Actinomycetota</taxon>
        <taxon>Actinomycetes</taxon>
        <taxon>Kitasatosporales</taxon>
        <taxon>Streptomycetaceae</taxon>
        <taxon>Streptomyces</taxon>
    </lineage>
</organism>
<dbReference type="PROSITE" id="PS50294">
    <property type="entry name" value="WD_REPEATS_REGION"/>
    <property type="match status" value="11"/>
</dbReference>
<evidence type="ECO:0000313" key="7">
    <source>
        <dbReference type="Proteomes" id="UP001431429"/>
    </source>
</evidence>
<dbReference type="InterPro" id="IPR011047">
    <property type="entry name" value="Quinoprotein_ADH-like_sf"/>
</dbReference>
<feature type="repeat" description="WD" evidence="3">
    <location>
        <begin position="669"/>
        <end position="710"/>
    </location>
</feature>
<dbReference type="InterPro" id="IPR027417">
    <property type="entry name" value="P-loop_NTPase"/>
</dbReference>
<evidence type="ECO:0000259" key="5">
    <source>
        <dbReference type="Pfam" id="PF20703"/>
    </source>
</evidence>
<reference evidence="6" key="1">
    <citation type="submission" date="2022-06" db="EMBL/GenBank/DDBJ databases">
        <title>Genome public.</title>
        <authorList>
            <person name="Sun Q."/>
        </authorList>
    </citation>
    <scope>NUCLEOTIDE SEQUENCE</scope>
    <source>
        <strain evidence="6">CWNU-1</strain>
    </source>
</reference>
<dbReference type="Pfam" id="PF00400">
    <property type="entry name" value="WD40"/>
    <property type="match status" value="14"/>
</dbReference>
<dbReference type="PRINTS" id="PR00320">
    <property type="entry name" value="GPROTEINBRPT"/>
</dbReference>
<dbReference type="Gene3D" id="3.40.50.300">
    <property type="entry name" value="P-loop containing nucleotide triphosphate hydrolases"/>
    <property type="match status" value="1"/>
</dbReference>
<sequence>MERFAYGLRELRAAAGGPTYRAMAVHARYSASTLAAAARGDELPSLPLALAYVTVCGADPQEWETRWRETARAVGEQAVRVVDDESAREAPYRGLARYEPGDQNRFFGREELLGQLVELLAEHRLVLLAGASGSGKSSLLRAGLVPKLQVPESTPLACAGIRFITPGSLPATTHAHVLTPAPGSGRTGTESAGISVGPPQPGAIRAGAHARDIIVVVDQFEEVFTLCKDQDERAQFLDLLLAAREPGSGLRIVIAVRADFYGPCTEHPGLAEVMRTAHLVIGPMTTSELRQAVVGPARSAGLIVERELTARIVQETAAEPGGLPLMSHALLEVWRRRRGRTLTLAAYEAIGGVHGAVADTAEHTYNQLTPSQRTETRRILLRLITPGDGTPDTRRPVNRRELNPGPEQPPALARTGDPDDTTLVVERLTRARLLVLDGDTVDLIHEALITAWPRLTDWVHEDRHRLRLHRALTHAADSWHDLGRDTGALYRGVRLAETHETFRTHARTGELTSLEDEFLAISYHRQQAAVRRTRRTNVILACMLALALLAAGVAFWQRQTALTSQRAAVAAQQTALSRQLAAQSTALLQTNPDLASLLAVQAYRTSPTTEATAGLHKAAALPLQHLFTGHTGGVSSAAFSPDGRTLATGGGDRSVRLWDVASRRVRHTLTDHLGGVAAVAFSPDGHTLATVSSVGSLRLWDVASRKLRRTIPGHKGGVFSMAFSPDGRTLAIAPESEDVVLWDMVTGRTRHTLPGQTSYTAGAASVAFSPDGRTLAVGAMDGKNGKVVLWDVATKRIQQILPGHTDGVLSVVFSPDGRTVATASFDTHVRLWDVASSRVRHTFTGYTGVFSLAFSPDGRTLATASFDTTVRLWDVATRKIQRVLTGHTGDVASVVFSPDGRNLATASSDGSVRLWDLASSRARHTLTGHTDEVATVVFSPDGRTLATAGGDGTVRLWDVASRRVRHTFTGYTGVFSLAFSPDSRTLAVAPEEGELVLWDVATGHLRHTLTGHRGGVASVAFSPDGRTLATASADGPVRLWDMASRRIRHTFTGYTGVFSVVFSPDGRTLATASFDTTVRLWDVKSKGIRHTLAGHTDDVASVAFSPDGQTLAVGAQGEDWAVWLWDVATGQTRSNTFLGYTGGGFSLAFSPDGRTLATGAASFNDGDDRAVRLWDVATGQTRSNSFPGHTGGVLSVAFSPDGRTLATAGDDGTVRLWDVFLPGPDEAIHKICRALHRDFTRTERSLYLPDRKRGAVCPPRTGV</sequence>
<feature type="repeat" description="WD" evidence="3">
    <location>
        <begin position="849"/>
        <end position="883"/>
    </location>
</feature>
<dbReference type="EMBL" id="JAMQAW010000002">
    <property type="protein sequence ID" value="MCM2387190.1"/>
    <property type="molecule type" value="Genomic_DNA"/>
</dbReference>
<dbReference type="InterPro" id="IPR020472">
    <property type="entry name" value="WD40_PAC1"/>
</dbReference>
<dbReference type="InterPro" id="IPR001680">
    <property type="entry name" value="WD40_rpt"/>
</dbReference>
<dbReference type="PROSITE" id="PS50082">
    <property type="entry name" value="WD_REPEATS_2"/>
    <property type="match status" value="12"/>
</dbReference>
<dbReference type="PANTHER" id="PTHR19879">
    <property type="entry name" value="TRANSCRIPTION INITIATION FACTOR TFIID"/>
    <property type="match status" value="1"/>
</dbReference>
<dbReference type="CDD" id="cd00200">
    <property type="entry name" value="WD40"/>
    <property type="match status" value="3"/>
</dbReference>
<evidence type="ECO:0000256" key="3">
    <source>
        <dbReference type="PROSITE-ProRule" id="PRU00221"/>
    </source>
</evidence>
<dbReference type="SMART" id="SM00320">
    <property type="entry name" value="WD40"/>
    <property type="match status" value="14"/>
</dbReference>
<gene>
    <name evidence="6" type="ORF">NBG84_02485</name>
</gene>
<dbReference type="InterPro" id="IPR049052">
    <property type="entry name" value="nSTAND1"/>
</dbReference>
<dbReference type="Gene3D" id="2.130.10.10">
    <property type="entry name" value="YVTN repeat-like/Quinoprotein amine dehydrogenase"/>
    <property type="match status" value="6"/>
</dbReference>
<evidence type="ECO:0000256" key="4">
    <source>
        <dbReference type="SAM" id="MobiDB-lite"/>
    </source>
</evidence>